<dbReference type="EMBL" id="BSSA01000005">
    <property type="protein sequence ID" value="GLW69640.1"/>
    <property type="molecule type" value="Genomic_DNA"/>
</dbReference>
<name>A0A9W6Q480_9ACTN</name>
<evidence type="ECO:0000313" key="1">
    <source>
        <dbReference type="EMBL" id="GLW69640.1"/>
    </source>
</evidence>
<sequence length="71" mass="7162">MGLTGTPSLVRHCEQAWLGLDQDATPDQAFQLGTGAFGVAGLGAEAERPADVLGVQAVVGVLEQGEDLAVG</sequence>
<comment type="caution">
    <text evidence="1">The sequence shown here is derived from an EMBL/GenBank/DDBJ whole genome shotgun (WGS) entry which is preliminary data.</text>
</comment>
<evidence type="ECO:0000313" key="2">
    <source>
        <dbReference type="Proteomes" id="UP001165041"/>
    </source>
</evidence>
<reference evidence="1" key="1">
    <citation type="submission" date="2023-02" db="EMBL/GenBank/DDBJ databases">
        <title>Kitasatospora phosalacinea NBRC 14627.</title>
        <authorList>
            <person name="Ichikawa N."/>
            <person name="Sato H."/>
            <person name="Tonouchi N."/>
        </authorList>
    </citation>
    <scope>NUCLEOTIDE SEQUENCE</scope>
    <source>
        <strain evidence="1">NBRC 14627</strain>
    </source>
</reference>
<proteinExistence type="predicted"/>
<accession>A0A9W6Q480</accession>
<organism evidence="1 2">
    <name type="scientific">Kitasatospora phosalacinea</name>
    <dbReference type="NCBI Taxonomy" id="2065"/>
    <lineage>
        <taxon>Bacteria</taxon>
        <taxon>Bacillati</taxon>
        <taxon>Actinomycetota</taxon>
        <taxon>Actinomycetes</taxon>
        <taxon>Kitasatosporales</taxon>
        <taxon>Streptomycetaceae</taxon>
        <taxon>Kitasatospora</taxon>
    </lineage>
</organism>
<dbReference type="Proteomes" id="UP001165041">
    <property type="component" value="Unassembled WGS sequence"/>
</dbReference>
<dbReference type="AlphaFoldDB" id="A0A9W6Q480"/>
<protein>
    <submittedName>
        <fullName evidence="1">Uncharacterized protein</fullName>
    </submittedName>
</protein>
<gene>
    <name evidence="1" type="ORF">Kpho02_19390</name>
</gene>
<dbReference type="RefSeq" id="WP_285735519.1">
    <property type="nucleotide sequence ID" value="NZ_BSSA01000005.1"/>
</dbReference>